<feature type="transmembrane region" description="Helical" evidence="3">
    <location>
        <begin position="30"/>
        <end position="49"/>
    </location>
</feature>
<keyword evidence="3" id="KW-0812">Transmembrane</keyword>
<dbReference type="EMBL" id="CAJZBQ010000027">
    <property type="protein sequence ID" value="CAG9320863.1"/>
    <property type="molecule type" value="Genomic_DNA"/>
</dbReference>
<organism evidence="5 6">
    <name type="scientific">Blepharisma stoltei</name>
    <dbReference type="NCBI Taxonomy" id="1481888"/>
    <lineage>
        <taxon>Eukaryota</taxon>
        <taxon>Sar</taxon>
        <taxon>Alveolata</taxon>
        <taxon>Ciliophora</taxon>
        <taxon>Postciliodesmatophora</taxon>
        <taxon>Heterotrichea</taxon>
        <taxon>Heterotrichida</taxon>
        <taxon>Blepharismidae</taxon>
        <taxon>Blepharisma</taxon>
    </lineage>
</organism>
<accession>A0AAU9JA78</accession>
<evidence type="ECO:0000313" key="6">
    <source>
        <dbReference type="Proteomes" id="UP001162131"/>
    </source>
</evidence>
<comment type="similarity">
    <text evidence="2">Belongs to the PIGH family.</text>
</comment>
<dbReference type="Pfam" id="PF10181">
    <property type="entry name" value="PIG-H"/>
    <property type="match status" value="1"/>
</dbReference>
<dbReference type="InterPro" id="IPR044215">
    <property type="entry name" value="PIG-H"/>
</dbReference>
<keyword evidence="3" id="KW-1133">Transmembrane helix</keyword>
<proteinExistence type="inferred from homology"/>
<name>A0AAU9JA78_9CILI</name>
<sequence>MFLQWTVDYTFGRYEGDFGLRLKNQVHLTIVPWSHQFIYVLIWFNCILFKMKFSIDSINETQTIRTFTCSNHECSPLKLALTIAFLSIFGFYLKQFWTILIIVYLWQKYTNEIIEETLCVIKGVGIQITEVKRNWGTSHLFIELSDIREIIINEGLTPYDVITYIGIILHKHTKLILPFKKFSITQDQAKEIYLGARELLFE</sequence>
<dbReference type="InterPro" id="IPR019328">
    <property type="entry name" value="PIGH-H_dom"/>
</dbReference>
<dbReference type="Proteomes" id="UP001162131">
    <property type="component" value="Unassembled WGS sequence"/>
</dbReference>
<keyword evidence="6" id="KW-1185">Reference proteome</keyword>
<comment type="caution">
    <text evidence="5">The sequence shown here is derived from an EMBL/GenBank/DDBJ whole genome shotgun (WGS) entry which is preliminary data.</text>
</comment>
<keyword evidence="3" id="KW-0472">Membrane</keyword>
<dbReference type="PANTHER" id="PTHR15231:SF1">
    <property type="entry name" value="PHOSPHATIDYLINOSITOL N-ACETYLGLUCOSAMINYLTRANSFERASE SUBUNIT H"/>
    <property type="match status" value="1"/>
</dbReference>
<protein>
    <recommendedName>
        <fullName evidence="4">Phosphatidylinositol N-acetylglucosaminyltransferase subunit H conserved domain-containing protein</fullName>
    </recommendedName>
</protein>
<evidence type="ECO:0000259" key="4">
    <source>
        <dbReference type="Pfam" id="PF10181"/>
    </source>
</evidence>
<evidence type="ECO:0000313" key="5">
    <source>
        <dbReference type="EMBL" id="CAG9320863.1"/>
    </source>
</evidence>
<feature type="domain" description="Phosphatidylinositol N-acetylglucosaminyltransferase subunit H conserved" evidence="4">
    <location>
        <begin position="117"/>
        <end position="179"/>
    </location>
</feature>
<reference evidence="5" key="1">
    <citation type="submission" date="2021-09" db="EMBL/GenBank/DDBJ databases">
        <authorList>
            <consortium name="AG Swart"/>
            <person name="Singh M."/>
            <person name="Singh A."/>
            <person name="Seah K."/>
            <person name="Emmerich C."/>
        </authorList>
    </citation>
    <scope>NUCLEOTIDE SEQUENCE</scope>
    <source>
        <strain evidence="5">ATCC30299</strain>
    </source>
</reference>
<dbReference type="GO" id="GO:0006506">
    <property type="term" value="P:GPI anchor biosynthetic process"/>
    <property type="evidence" value="ECO:0007669"/>
    <property type="project" value="InterPro"/>
</dbReference>
<dbReference type="PANTHER" id="PTHR15231">
    <property type="entry name" value="PHOSPHATIDYLINOSITOL N-ACETYLGLUCOSAMINYLTRANSFERASE SUBUNIT H"/>
    <property type="match status" value="1"/>
</dbReference>
<evidence type="ECO:0000256" key="3">
    <source>
        <dbReference type="SAM" id="Phobius"/>
    </source>
</evidence>
<evidence type="ECO:0000256" key="2">
    <source>
        <dbReference type="ARBA" id="ARBA00009610"/>
    </source>
</evidence>
<comment type="pathway">
    <text evidence="1">Glycolipid biosynthesis; glycosylphosphatidylinositol-anchor biosynthesis.</text>
</comment>
<dbReference type="GO" id="GO:0000506">
    <property type="term" value="C:glycosylphosphatidylinositol-N-acetylglucosaminyltransferase (GPI-GnT) complex"/>
    <property type="evidence" value="ECO:0007669"/>
    <property type="project" value="InterPro"/>
</dbReference>
<gene>
    <name evidence="5" type="ORF">BSTOLATCC_MIC27440</name>
</gene>
<dbReference type="AlphaFoldDB" id="A0AAU9JA78"/>
<evidence type="ECO:0000256" key="1">
    <source>
        <dbReference type="ARBA" id="ARBA00004687"/>
    </source>
</evidence>
<feature type="transmembrane region" description="Helical" evidence="3">
    <location>
        <begin position="79"/>
        <end position="106"/>
    </location>
</feature>